<evidence type="ECO:0000313" key="4">
    <source>
        <dbReference type="Proteomes" id="UP001207742"/>
    </source>
</evidence>
<reference evidence="3 4" key="1">
    <citation type="submission" date="2022-10" db="EMBL/GenBank/DDBJ databases">
        <title>Chitinophaga nivalis PC15 sp. nov., isolated from Pyeongchang county, South Korea.</title>
        <authorList>
            <person name="Trinh H.N."/>
        </authorList>
    </citation>
    <scope>NUCLEOTIDE SEQUENCE [LARGE SCALE GENOMIC DNA]</scope>
    <source>
        <strain evidence="3 4">PC14</strain>
    </source>
</reference>
<dbReference type="InterPro" id="IPR025295">
    <property type="entry name" value="eCIS_core_dom"/>
</dbReference>
<organism evidence="3 4">
    <name type="scientific">Chitinophaga nivalis</name>
    <dbReference type="NCBI Taxonomy" id="2991709"/>
    <lineage>
        <taxon>Bacteria</taxon>
        <taxon>Pseudomonadati</taxon>
        <taxon>Bacteroidota</taxon>
        <taxon>Chitinophagia</taxon>
        <taxon>Chitinophagales</taxon>
        <taxon>Chitinophagaceae</taxon>
        <taxon>Chitinophaga</taxon>
    </lineage>
</organism>
<feature type="region of interest" description="Disordered" evidence="1">
    <location>
        <begin position="1"/>
        <end position="90"/>
    </location>
</feature>
<keyword evidence="4" id="KW-1185">Reference proteome</keyword>
<evidence type="ECO:0000259" key="2">
    <source>
        <dbReference type="Pfam" id="PF13699"/>
    </source>
</evidence>
<dbReference type="Proteomes" id="UP001207742">
    <property type="component" value="Unassembled WGS sequence"/>
</dbReference>
<dbReference type="RefSeq" id="WP_264735103.1">
    <property type="nucleotide sequence ID" value="NZ_JAPDNR010000001.1"/>
</dbReference>
<evidence type="ECO:0000313" key="3">
    <source>
        <dbReference type="EMBL" id="MCW3488301.1"/>
    </source>
</evidence>
<dbReference type="EMBL" id="JAPDNS010000002">
    <property type="protein sequence ID" value="MCW3488301.1"/>
    <property type="molecule type" value="Genomic_DNA"/>
</dbReference>
<sequence>MFKQSSTRHARSMPHHTAQQQTAFFNPKGTEQPDSFFTPKQQTATSDHPVQRKHHSGNQPTPRQHTEAGPSPLTPNNTGLPDKLKSGVENMSGLSMDDVKVHYNSDKPAQLQALAYAQGTDIHVGPRQEKHLPHEAWHVVQQKQGRVQPTMQLKSGTAINNNSTLEQEADTMGQKVSQATLTSPVSAPSTAVLTATPVVQRIPIWKRDGKYFPNNVVGSEEVESNNLKGDERTNLKKDLAVEIEVLKRVQRGWATQAYSKYFTLDGDLREIINNQKNLHDKLHEQQAPMQNILTLFRSFGLEYEFATWEEFPPRPEGQLPRMTSHTEVARSGPFSNLFNIPFILETDAQEELELVVPPFLAPLDVETGNVDKNYISHVHNLFQLKLQEIRDENQEVNLEDVLAEILGLFSLKTQRTDLRSFRISAQRKKWVAAQNGHQIGYQLNIPLTPQEIVHEIKSSEKDLNASQSEKMHLTLYDTLTKRLLDLLADINIDNEAEKVKIGLALYLLAKGLSNLIAIPSILRVAETQTPIPNGIDLHSHVKDLHELWIKDNIPNMVLSAIGENIKTRKVLENIIETGNHNITTDITKKLNKGIPERNHNDDKATVTKEVNMCLNIIKNSLDKSVNQPSKNESTKFLGEEFGTGYGVRKDTYSNLNNEKYTGFLLTEFRSNNKTDEFLTRADN</sequence>
<feature type="domain" description="eCIS core" evidence="2">
    <location>
        <begin position="80"/>
        <end position="145"/>
    </location>
</feature>
<gene>
    <name evidence="3" type="ORF">OL497_30690</name>
</gene>
<feature type="compositionally biased region" description="Basic residues" evidence="1">
    <location>
        <begin position="1"/>
        <end position="14"/>
    </location>
</feature>
<protein>
    <submittedName>
        <fullName evidence="3">DUF4157 domain-containing protein</fullName>
    </submittedName>
</protein>
<proteinExistence type="predicted"/>
<comment type="caution">
    <text evidence="3">The sequence shown here is derived from an EMBL/GenBank/DDBJ whole genome shotgun (WGS) entry which is preliminary data.</text>
</comment>
<feature type="compositionally biased region" description="Polar residues" evidence="1">
    <location>
        <begin position="32"/>
        <end position="48"/>
    </location>
</feature>
<name>A0ABT3IWM8_9BACT</name>
<evidence type="ECO:0000256" key="1">
    <source>
        <dbReference type="SAM" id="MobiDB-lite"/>
    </source>
</evidence>
<accession>A0ABT3IWM8</accession>
<dbReference type="Pfam" id="PF13699">
    <property type="entry name" value="eCIS_core"/>
    <property type="match status" value="1"/>
</dbReference>